<dbReference type="InterPro" id="IPR036736">
    <property type="entry name" value="ACP-like_sf"/>
</dbReference>
<keyword evidence="6" id="KW-0443">Lipid metabolism</keyword>
<dbReference type="PANTHER" id="PTHR43775:SF51">
    <property type="entry name" value="INACTIVE PHENOLPHTHIOCEROL SYNTHESIS POLYKETIDE SYNTHASE TYPE I PKS1-RELATED"/>
    <property type="match status" value="1"/>
</dbReference>
<accession>X7Z039</accession>
<dbReference type="PATRIC" id="fig|1299334.3.peg.9034"/>
<name>X7Z039_MYCXE</name>
<organism evidence="8">
    <name type="scientific">Mycobacterium xenopi 4042</name>
    <dbReference type="NCBI Taxonomy" id="1299334"/>
    <lineage>
        <taxon>Bacteria</taxon>
        <taxon>Bacillati</taxon>
        <taxon>Actinomycetota</taxon>
        <taxon>Actinomycetes</taxon>
        <taxon>Mycobacteriales</taxon>
        <taxon>Mycobacteriaceae</taxon>
        <taxon>Mycobacterium</taxon>
    </lineage>
</organism>
<dbReference type="SUPFAM" id="SSF47336">
    <property type="entry name" value="ACP-like"/>
    <property type="match status" value="1"/>
</dbReference>
<dbReference type="AlphaFoldDB" id="X7Z039"/>
<evidence type="ECO:0000256" key="3">
    <source>
        <dbReference type="ARBA" id="ARBA00022553"/>
    </source>
</evidence>
<gene>
    <name evidence="8" type="ORF">I553_3982</name>
</gene>
<dbReference type="InterPro" id="IPR006162">
    <property type="entry name" value="Ppantetheine_attach_site"/>
</dbReference>
<dbReference type="Pfam" id="PF00550">
    <property type="entry name" value="PP-binding"/>
    <property type="match status" value="1"/>
</dbReference>
<dbReference type="SUPFAM" id="SSF53901">
    <property type="entry name" value="Thiolase-like"/>
    <property type="match status" value="1"/>
</dbReference>
<comment type="caution">
    <text evidence="8">The sequence shown here is derived from an EMBL/GenBank/DDBJ whole genome shotgun (WGS) entry which is preliminary data.</text>
</comment>
<evidence type="ECO:0000313" key="8">
    <source>
        <dbReference type="EMBL" id="EUA12396.1"/>
    </source>
</evidence>
<evidence type="ECO:0000259" key="7">
    <source>
        <dbReference type="PROSITE" id="PS50075"/>
    </source>
</evidence>
<dbReference type="InterPro" id="IPR016039">
    <property type="entry name" value="Thiolase-like"/>
</dbReference>
<evidence type="ECO:0000256" key="1">
    <source>
        <dbReference type="ARBA" id="ARBA00005189"/>
    </source>
</evidence>
<dbReference type="InterPro" id="IPR050091">
    <property type="entry name" value="PKS_NRPS_Biosynth_Enz"/>
</dbReference>
<dbReference type="SMART" id="SM00823">
    <property type="entry name" value="PKS_PP"/>
    <property type="match status" value="1"/>
</dbReference>
<dbReference type="Pfam" id="PF00109">
    <property type="entry name" value="ketoacyl-synt"/>
    <property type="match status" value="1"/>
</dbReference>
<feature type="domain" description="Carrier" evidence="7">
    <location>
        <begin position="8"/>
        <end position="90"/>
    </location>
</feature>
<dbReference type="Gene3D" id="3.40.47.10">
    <property type="match status" value="1"/>
</dbReference>
<dbReference type="GO" id="GO:0031177">
    <property type="term" value="F:phosphopantetheine binding"/>
    <property type="evidence" value="ECO:0007669"/>
    <property type="project" value="InterPro"/>
</dbReference>
<keyword evidence="2" id="KW-0596">Phosphopantetheine</keyword>
<dbReference type="SMART" id="SM01294">
    <property type="entry name" value="PKS_PP_betabranch"/>
    <property type="match status" value="1"/>
</dbReference>
<dbReference type="Gene3D" id="1.10.1200.10">
    <property type="entry name" value="ACP-like"/>
    <property type="match status" value="1"/>
</dbReference>
<comment type="pathway">
    <text evidence="1">Lipid metabolism.</text>
</comment>
<proteinExistence type="predicted"/>
<feature type="non-terminal residue" evidence="8">
    <location>
        <position position="1"/>
    </location>
</feature>
<dbReference type="PROSITE" id="PS50075">
    <property type="entry name" value="CARRIER"/>
    <property type="match status" value="1"/>
</dbReference>
<keyword evidence="5" id="KW-0276">Fatty acid metabolism</keyword>
<evidence type="ECO:0000256" key="4">
    <source>
        <dbReference type="ARBA" id="ARBA00022679"/>
    </source>
</evidence>
<dbReference type="InterPro" id="IPR020806">
    <property type="entry name" value="PKS_PP-bd"/>
</dbReference>
<keyword evidence="4" id="KW-0808">Transferase</keyword>
<dbReference type="GO" id="GO:0004312">
    <property type="term" value="F:fatty acid synthase activity"/>
    <property type="evidence" value="ECO:0007669"/>
    <property type="project" value="TreeGrafter"/>
</dbReference>
<evidence type="ECO:0000256" key="2">
    <source>
        <dbReference type="ARBA" id="ARBA00022450"/>
    </source>
</evidence>
<evidence type="ECO:0000256" key="5">
    <source>
        <dbReference type="ARBA" id="ARBA00022832"/>
    </source>
</evidence>
<dbReference type="PROSITE" id="PS00012">
    <property type="entry name" value="PHOSPHOPANTETHEINE"/>
    <property type="match status" value="1"/>
</dbReference>
<dbReference type="InterPro" id="IPR009081">
    <property type="entry name" value="PP-bd_ACP"/>
</dbReference>
<keyword evidence="3" id="KW-0597">Phosphoprotein</keyword>
<dbReference type="PANTHER" id="PTHR43775">
    <property type="entry name" value="FATTY ACID SYNTHASE"/>
    <property type="match status" value="1"/>
</dbReference>
<dbReference type="GO" id="GO:0006633">
    <property type="term" value="P:fatty acid biosynthetic process"/>
    <property type="evidence" value="ECO:0007669"/>
    <property type="project" value="TreeGrafter"/>
</dbReference>
<dbReference type="InterPro" id="IPR014030">
    <property type="entry name" value="Ketoacyl_synth_N"/>
</dbReference>
<sequence>VLAQRLHGLPEDEQHAILLDLVAPTSPPCWQHHPRAIDPDRAFQELGFDSLTAVELRNRLKAATGLALSPTLIFDYPTPTRLATYIRTELAGVPQEVKPVPAARVCGDEPIAIIGMACRFPAAWFAGTLWDMVAEGRDVLTEFPSDRGWDLAGLFNPDPDVPGSCYTRTADSSTVSPISIRFSSGGTVRSAGHGPAATHVSRIVVEALERAGLTHLVAGQRHRCVRRCDDQGYGMFAAEPVEGSG</sequence>
<reference evidence="8" key="1">
    <citation type="submission" date="2014-01" db="EMBL/GenBank/DDBJ databases">
        <authorList>
            <person name="Brown-Elliot B."/>
            <person name="Wallace R."/>
            <person name="Lenaerts A."/>
            <person name="Ordway D."/>
            <person name="DeGroote M.A."/>
            <person name="Parker T."/>
            <person name="Sizemore C."/>
            <person name="Tallon L.J."/>
            <person name="Sadzewicz L.K."/>
            <person name="Sengamalay N."/>
            <person name="Fraser C.M."/>
            <person name="Hine E."/>
            <person name="Shefchek K.A."/>
            <person name="Das S.P."/>
            <person name="Tettelin H."/>
        </authorList>
    </citation>
    <scope>NUCLEOTIDE SEQUENCE [LARGE SCALE GENOMIC DNA]</scope>
    <source>
        <strain evidence="8">4042</strain>
    </source>
</reference>
<evidence type="ECO:0000256" key="6">
    <source>
        <dbReference type="ARBA" id="ARBA00023098"/>
    </source>
</evidence>
<protein>
    <submittedName>
        <fullName evidence="8">Phosphopantetheine attachment site family protein</fullName>
    </submittedName>
</protein>
<dbReference type="FunFam" id="1.10.1200.10:FF:000007">
    <property type="entry name" value="Probable polyketide synthase pks17"/>
    <property type="match status" value="1"/>
</dbReference>
<dbReference type="EMBL" id="JAOB01000084">
    <property type="protein sequence ID" value="EUA12396.1"/>
    <property type="molecule type" value="Genomic_DNA"/>
</dbReference>